<evidence type="ECO:0000256" key="1">
    <source>
        <dbReference type="ARBA" id="ARBA00004141"/>
    </source>
</evidence>
<evidence type="ECO:0000256" key="16">
    <source>
        <dbReference type="ARBA" id="ARBA00024003"/>
    </source>
</evidence>
<keyword evidence="11 18" id="KW-1133">Transmembrane helix</keyword>
<dbReference type="Proteomes" id="UP001412067">
    <property type="component" value="Unassembled WGS sequence"/>
</dbReference>
<evidence type="ECO:0000256" key="15">
    <source>
        <dbReference type="ARBA" id="ARBA00023329"/>
    </source>
</evidence>
<comment type="similarity">
    <text evidence="8">Belongs to the TMEM134/TMEM230 family.</text>
</comment>
<comment type="caution">
    <text evidence="19">The sequence shown here is derived from an EMBL/GenBank/DDBJ whole genome shotgun (WGS) entry which is preliminary data.</text>
</comment>
<dbReference type="InterPro" id="IPR044234">
    <property type="entry name" value="TMEM230"/>
</dbReference>
<evidence type="ECO:0000256" key="12">
    <source>
        <dbReference type="ARBA" id="ARBA00023018"/>
    </source>
</evidence>
<evidence type="ECO:0000256" key="13">
    <source>
        <dbReference type="ARBA" id="ARBA00023034"/>
    </source>
</evidence>
<evidence type="ECO:0000256" key="5">
    <source>
        <dbReference type="ARBA" id="ARBA00004419"/>
    </source>
</evidence>
<feature type="transmembrane region" description="Helical" evidence="18">
    <location>
        <begin position="15"/>
        <end position="37"/>
    </location>
</feature>
<name>A0ABR2M5E4_9ASPA</name>
<reference evidence="19 20" key="1">
    <citation type="journal article" date="2022" name="Nat. Plants">
        <title>Genomes of leafy and leafless Platanthera orchids illuminate the evolution of mycoheterotrophy.</title>
        <authorList>
            <person name="Li M.H."/>
            <person name="Liu K.W."/>
            <person name="Li Z."/>
            <person name="Lu H.C."/>
            <person name="Ye Q.L."/>
            <person name="Zhang D."/>
            <person name="Wang J.Y."/>
            <person name="Li Y.F."/>
            <person name="Zhong Z.M."/>
            <person name="Liu X."/>
            <person name="Yu X."/>
            <person name="Liu D.K."/>
            <person name="Tu X.D."/>
            <person name="Liu B."/>
            <person name="Hao Y."/>
            <person name="Liao X.Y."/>
            <person name="Jiang Y.T."/>
            <person name="Sun W.H."/>
            <person name="Chen J."/>
            <person name="Chen Y.Q."/>
            <person name="Ai Y."/>
            <person name="Zhai J.W."/>
            <person name="Wu S.S."/>
            <person name="Zhou Z."/>
            <person name="Hsiao Y.Y."/>
            <person name="Wu W.L."/>
            <person name="Chen Y.Y."/>
            <person name="Lin Y.F."/>
            <person name="Hsu J.L."/>
            <person name="Li C.Y."/>
            <person name="Wang Z.W."/>
            <person name="Zhao X."/>
            <person name="Zhong W.Y."/>
            <person name="Ma X.K."/>
            <person name="Ma L."/>
            <person name="Huang J."/>
            <person name="Chen G.Z."/>
            <person name="Huang M.Z."/>
            <person name="Huang L."/>
            <person name="Peng D.H."/>
            <person name="Luo Y.B."/>
            <person name="Zou S.Q."/>
            <person name="Chen S.P."/>
            <person name="Lan S."/>
            <person name="Tsai W.C."/>
            <person name="Van de Peer Y."/>
            <person name="Liu Z.J."/>
        </authorList>
    </citation>
    <scope>NUCLEOTIDE SEQUENCE [LARGE SCALE GENOMIC DNA]</scope>
    <source>
        <strain evidence="19">Lor288</strain>
    </source>
</reference>
<feature type="transmembrane region" description="Helical" evidence="18">
    <location>
        <begin position="49"/>
        <end position="72"/>
    </location>
</feature>
<proteinExistence type="inferred from homology"/>
<dbReference type="PANTHER" id="PTHR15664:SF6">
    <property type="entry name" value="TRANSMEMBRANE PROTEIN 230"/>
    <property type="match status" value="1"/>
</dbReference>
<keyword evidence="12" id="KW-0770">Synapse</keyword>
<evidence type="ECO:0000256" key="17">
    <source>
        <dbReference type="ARBA" id="ARBA00024088"/>
    </source>
</evidence>
<keyword evidence="20" id="KW-1185">Reference proteome</keyword>
<evidence type="ECO:0000256" key="4">
    <source>
        <dbReference type="ARBA" id="ARBA00004412"/>
    </source>
</evidence>
<evidence type="ECO:0000256" key="9">
    <source>
        <dbReference type="ARBA" id="ARBA00022692"/>
    </source>
</evidence>
<evidence type="ECO:0000256" key="6">
    <source>
        <dbReference type="ARBA" id="ARBA00004601"/>
    </source>
</evidence>
<protein>
    <recommendedName>
        <fullName evidence="17">Transmembrane protein 230</fullName>
    </recommendedName>
</protein>
<organism evidence="19 20">
    <name type="scientific">Platanthera guangdongensis</name>
    <dbReference type="NCBI Taxonomy" id="2320717"/>
    <lineage>
        <taxon>Eukaryota</taxon>
        <taxon>Viridiplantae</taxon>
        <taxon>Streptophyta</taxon>
        <taxon>Embryophyta</taxon>
        <taxon>Tracheophyta</taxon>
        <taxon>Spermatophyta</taxon>
        <taxon>Magnoliopsida</taxon>
        <taxon>Liliopsida</taxon>
        <taxon>Asparagales</taxon>
        <taxon>Orchidaceae</taxon>
        <taxon>Orchidoideae</taxon>
        <taxon>Orchideae</taxon>
        <taxon>Orchidinae</taxon>
        <taxon>Platanthera</taxon>
    </lineage>
</organism>
<evidence type="ECO:0000256" key="14">
    <source>
        <dbReference type="ARBA" id="ARBA00023136"/>
    </source>
</evidence>
<comment type="function">
    <text evidence="16">Involved in trafficking and recycling of synaptic vesicles.</text>
</comment>
<dbReference type="Pfam" id="PF05915">
    <property type="entry name" value="TMEM_230_134"/>
    <property type="match status" value="1"/>
</dbReference>
<dbReference type="EMBL" id="JBBWWR010000012">
    <property type="protein sequence ID" value="KAK8959367.1"/>
    <property type="molecule type" value="Genomic_DNA"/>
</dbReference>
<dbReference type="PANTHER" id="PTHR15664">
    <property type="entry name" value="C20ORF30 PROTEIN"/>
    <property type="match status" value="1"/>
</dbReference>
<keyword evidence="9 18" id="KW-0812">Transmembrane</keyword>
<evidence type="ECO:0000256" key="10">
    <source>
        <dbReference type="ARBA" id="ARBA00022753"/>
    </source>
</evidence>
<evidence type="ECO:0000313" key="20">
    <source>
        <dbReference type="Proteomes" id="UP001412067"/>
    </source>
</evidence>
<keyword evidence="13" id="KW-0333">Golgi apparatus</keyword>
<dbReference type="InterPro" id="IPR008590">
    <property type="entry name" value="TMEM_230/134"/>
</dbReference>
<gene>
    <name evidence="19" type="ORF">KSP40_PGU022446</name>
</gene>
<evidence type="ECO:0000256" key="7">
    <source>
        <dbReference type="ARBA" id="ARBA00004603"/>
    </source>
</evidence>
<sequence length="86" mass="9351">MNHQVSIDFSSTKTIVLAVALLIFGVVGIVLGIVMTYNRAAGDRAHGIFLAILGVVLFLPSFYYTCIAYYTYKGYTGFSFANILSA</sequence>
<evidence type="ECO:0000256" key="8">
    <source>
        <dbReference type="ARBA" id="ARBA00007743"/>
    </source>
</evidence>
<evidence type="ECO:0000256" key="11">
    <source>
        <dbReference type="ARBA" id="ARBA00022989"/>
    </source>
</evidence>
<keyword evidence="15" id="KW-0968">Cytoplasmic vesicle</keyword>
<comment type="subcellular location">
    <subcellularLocation>
        <location evidence="5">Cytoplasmic vesicle</location>
        <location evidence="5">Autophagosome</location>
    </subcellularLocation>
    <subcellularLocation>
        <location evidence="3">Cytoplasmic vesicle</location>
        <location evidence="3">Secretory vesicle</location>
        <location evidence="3">Synaptic vesicle</location>
    </subcellularLocation>
    <subcellularLocation>
        <location evidence="4">Early endosome</location>
    </subcellularLocation>
    <subcellularLocation>
        <location evidence="6">Golgi apparatus</location>
        <location evidence="6">trans-Golgi network</location>
    </subcellularLocation>
    <subcellularLocation>
        <location evidence="7">Late endosome</location>
    </subcellularLocation>
    <subcellularLocation>
        <location evidence="1">Membrane</location>
        <topology evidence="1">Multi-pass membrane protein</topology>
    </subcellularLocation>
    <subcellularLocation>
        <location evidence="2">Recycling endosome</location>
    </subcellularLocation>
</comment>
<evidence type="ECO:0000256" key="18">
    <source>
        <dbReference type="SAM" id="Phobius"/>
    </source>
</evidence>
<keyword evidence="14 18" id="KW-0472">Membrane</keyword>
<evidence type="ECO:0000313" key="19">
    <source>
        <dbReference type="EMBL" id="KAK8959367.1"/>
    </source>
</evidence>
<accession>A0ABR2M5E4</accession>
<evidence type="ECO:0000256" key="3">
    <source>
        <dbReference type="ARBA" id="ARBA00004234"/>
    </source>
</evidence>
<evidence type="ECO:0000256" key="2">
    <source>
        <dbReference type="ARBA" id="ARBA00004172"/>
    </source>
</evidence>
<keyword evidence="10" id="KW-0967">Endosome</keyword>